<sequence>MVHIDVKVKVMAFACFGLLVVALFDVLATSQARSASANVSATFTKYSTSLFYGSRIRFSYADKNVSAIAGQFHILECPNVNASNAVTWLIDGKDFGDFTPDARRYLEGAMLVFIPISAEDSGLYECFVGDKLFGTSKLTVQSKMEQHLFALMYYLVACALFAVLHAVYTTILCFQYPVIYIENAVAENLMDAYQTEFDDDLSSDSDSNTTSSN</sequence>
<name>A0A7E4W805_PANRE</name>
<evidence type="ECO:0000256" key="1">
    <source>
        <dbReference type="SAM" id="Phobius"/>
    </source>
</evidence>
<dbReference type="InterPro" id="IPR013783">
    <property type="entry name" value="Ig-like_fold"/>
</dbReference>
<dbReference type="Proteomes" id="UP000492821">
    <property type="component" value="Unassembled WGS sequence"/>
</dbReference>
<keyword evidence="1" id="KW-0472">Membrane</keyword>
<feature type="domain" description="Ig-like" evidence="2">
    <location>
        <begin position="56"/>
        <end position="145"/>
    </location>
</feature>
<dbReference type="WBParaSite" id="Pan_g7387.t1">
    <property type="protein sequence ID" value="Pan_g7387.t1"/>
    <property type="gene ID" value="Pan_g7387"/>
</dbReference>
<dbReference type="PROSITE" id="PS50835">
    <property type="entry name" value="IG_LIKE"/>
    <property type="match status" value="1"/>
</dbReference>
<dbReference type="AlphaFoldDB" id="A0A7E4W805"/>
<proteinExistence type="predicted"/>
<feature type="transmembrane region" description="Helical" evidence="1">
    <location>
        <begin position="151"/>
        <end position="174"/>
    </location>
</feature>
<keyword evidence="3" id="KW-1185">Reference proteome</keyword>
<dbReference type="InterPro" id="IPR036179">
    <property type="entry name" value="Ig-like_dom_sf"/>
</dbReference>
<keyword evidence="1" id="KW-1133">Transmembrane helix</keyword>
<reference evidence="3" key="1">
    <citation type="journal article" date="2013" name="Genetics">
        <title>The draft genome and transcriptome of Panagrellus redivivus are shaped by the harsh demands of a free-living lifestyle.</title>
        <authorList>
            <person name="Srinivasan J."/>
            <person name="Dillman A.R."/>
            <person name="Macchietto M.G."/>
            <person name="Heikkinen L."/>
            <person name="Lakso M."/>
            <person name="Fracchia K.M."/>
            <person name="Antoshechkin I."/>
            <person name="Mortazavi A."/>
            <person name="Wong G."/>
            <person name="Sternberg P.W."/>
        </authorList>
    </citation>
    <scope>NUCLEOTIDE SEQUENCE [LARGE SCALE GENOMIC DNA]</scope>
    <source>
        <strain evidence="3">MT8872</strain>
    </source>
</reference>
<dbReference type="Gene3D" id="2.60.40.10">
    <property type="entry name" value="Immunoglobulins"/>
    <property type="match status" value="1"/>
</dbReference>
<dbReference type="InterPro" id="IPR003599">
    <property type="entry name" value="Ig_sub"/>
</dbReference>
<dbReference type="SUPFAM" id="SSF48726">
    <property type="entry name" value="Immunoglobulin"/>
    <property type="match status" value="1"/>
</dbReference>
<dbReference type="SMART" id="SM00409">
    <property type="entry name" value="IG"/>
    <property type="match status" value="1"/>
</dbReference>
<keyword evidence="1" id="KW-0812">Transmembrane</keyword>
<reference evidence="4" key="2">
    <citation type="submission" date="2020-10" db="UniProtKB">
        <authorList>
            <consortium name="WormBaseParasite"/>
        </authorList>
    </citation>
    <scope>IDENTIFICATION</scope>
</reference>
<accession>A0A7E4W805</accession>
<evidence type="ECO:0000313" key="4">
    <source>
        <dbReference type="WBParaSite" id="Pan_g7387.t1"/>
    </source>
</evidence>
<evidence type="ECO:0000313" key="3">
    <source>
        <dbReference type="Proteomes" id="UP000492821"/>
    </source>
</evidence>
<protein>
    <submittedName>
        <fullName evidence="4">Ig-like domain-containing protein</fullName>
    </submittedName>
</protein>
<evidence type="ECO:0000259" key="2">
    <source>
        <dbReference type="PROSITE" id="PS50835"/>
    </source>
</evidence>
<organism evidence="3 4">
    <name type="scientific">Panagrellus redivivus</name>
    <name type="common">Microworm</name>
    <dbReference type="NCBI Taxonomy" id="6233"/>
    <lineage>
        <taxon>Eukaryota</taxon>
        <taxon>Metazoa</taxon>
        <taxon>Ecdysozoa</taxon>
        <taxon>Nematoda</taxon>
        <taxon>Chromadorea</taxon>
        <taxon>Rhabditida</taxon>
        <taxon>Tylenchina</taxon>
        <taxon>Panagrolaimomorpha</taxon>
        <taxon>Panagrolaimoidea</taxon>
        <taxon>Panagrolaimidae</taxon>
        <taxon>Panagrellus</taxon>
    </lineage>
</organism>
<dbReference type="InterPro" id="IPR007110">
    <property type="entry name" value="Ig-like_dom"/>
</dbReference>
<dbReference type="CDD" id="cd00096">
    <property type="entry name" value="Ig"/>
    <property type="match status" value="1"/>
</dbReference>